<dbReference type="Pfam" id="PF00126">
    <property type="entry name" value="HTH_1"/>
    <property type="match status" value="1"/>
</dbReference>
<dbReference type="Proteomes" id="UP001056500">
    <property type="component" value="Chromosome"/>
</dbReference>
<reference evidence="6" key="1">
    <citation type="submission" date="2022-06" db="EMBL/GenBank/DDBJ databases">
        <title>Genome sequencing of Brevibacillus sp. BB3-R1.</title>
        <authorList>
            <person name="Heo J."/>
            <person name="Lee D."/>
            <person name="Won M."/>
            <person name="Han B.-H."/>
            <person name="Hong S.-B."/>
            <person name="Kwon S.-W."/>
        </authorList>
    </citation>
    <scope>NUCLEOTIDE SEQUENCE</scope>
    <source>
        <strain evidence="6">BB3-R1</strain>
    </source>
</reference>
<dbReference type="EMBL" id="CP098755">
    <property type="protein sequence ID" value="USG66674.1"/>
    <property type="molecule type" value="Genomic_DNA"/>
</dbReference>
<evidence type="ECO:0000256" key="2">
    <source>
        <dbReference type="ARBA" id="ARBA00023015"/>
    </source>
</evidence>
<dbReference type="Gene3D" id="3.40.190.10">
    <property type="entry name" value="Periplasmic binding protein-like II"/>
    <property type="match status" value="2"/>
</dbReference>
<evidence type="ECO:0000256" key="4">
    <source>
        <dbReference type="ARBA" id="ARBA00023163"/>
    </source>
</evidence>
<feature type="domain" description="HTH lysR-type" evidence="5">
    <location>
        <begin position="1"/>
        <end position="58"/>
    </location>
</feature>
<dbReference type="InterPro" id="IPR000847">
    <property type="entry name" value="LysR_HTH_N"/>
</dbReference>
<comment type="similarity">
    <text evidence="1">Belongs to the LysR transcriptional regulatory family.</text>
</comment>
<proteinExistence type="inferred from homology"/>
<keyword evidence="4" id="KW-0804">Transcription</keyword>
<dbReference type="InterPro" id="IPR005119">
    <property type="entry name" value="LysR_subst-bd"/>
</dbReference>
<evidence type="ECO:0000256" key="1">
    <source>
        <dbReference type="ARBA" id="ARBA00009437"/>
    </source>
</evidence>
<keyword evidence="3" id="KW-0238">DNA-binding</keyword>
<organism evidence="6 7">
    <name type="scientific">Brevibacillus ruminantium</name>
    <dbReference type="NCBI Taxonomy" id="2950604"/>
    <lineage>
        <taxon>Bacteria</taxon>
        <taxon>Bacillati</taxon>
        <taxon>Bacillota</taxon>
        <taxon>Bacilli</taxon>
        <taxon>Bacillales</taxon>
        <taxon>Paenibacillaceae</taxon>
        <taxon>Brevibacillus</taxon>
    </lineage>
</organism>
<dbReference type="PRINTS" id="PR00039">
    <property type="entry name" value="HTHLYSR"/>
</dbReference>
<accession>A0ABY4WIZ3</accession>
<gene>
    <name evidence="6" type="ORF">NDK47_05075</name>
</gene>
<dbReference type="PANTHER" id="PTHR30126:SF40">
    <property type="entry name" value="HTH-TYPE TRANSCRIPTIONAL REGULATOR GLTR"/>
    <property type="match status" value="1"/>
</dbReference>
<evidence type="ECO:0000313" key="6">
    <source>
        <dbReference type="EMBL" id="USG66674.1"/>
    </source>
</evidence>
<sequence length="294" mass="33031">MNLHALRIFVEVAAHGSVTAAASSLSISQPAVTAQIRKLEGELGSRLFAAKGRGIALTPEGQFLFAKARRIFEWEKELEKEWKELQAGRLGKLRLVSTYVPSLYLVPGWLAVFKKRYPQVQVEIFTRNSEQSVYHLLHNQADVAVITNESWDDLPIKREYVADVPYWFIVPGDHPLAGQEVPLKVLMREPFILREKGSSTREKLFSLCEENNVPLPTVGLQYHGLVEAVQSVKAGYGAMLVPEPAVSDLVKRGEVGRVRVTGIEIRRPIYMCTRLEDSQPKPVAARFLDLVFGR</sequence>
<dbReference type="InterPro" id="IPR036388">
    <property type="entry name" value="WH-like_DNA-bd_sf"/>
</dbReference>
<dbReference type="SUPFAM" id="SSF53850">
    <property type="entry name" value="Periplasmic binding protein-like II"/>
    <property type="match status" value="1"/>
</dbReference>
<evidence type="ECO:0000256" key="3">
    <source>
        <dbReference type="ARBA" id="ARBA00023125"/>
    </source>
</evidence>
<keyword evidence="7" id="KW-1185">Reference proteome</keyword>
<dbReference type="RefSeq" id="WP_251873782.1">
    <property type="nucleotide sequence ID" value="NZ_CP098755.1"/>
</dbReference>
<evidence type="ECO:0000313" key="7">
    <source>
        <dbReference type="Proteomes" id="UP001056500"/>
    </source>
</evidence>
<name>A0ABY4WIZ3_9BACL</name>
<dbReference type="SUPFAM" id="SSF46785">
    <property type="entry name" value="Winged helix' DNA-binding domain"/>
    <property type="match status" value="1"/>
</dbReference>
<dbReference type="Pfam" id="PF03466">
    <property type="entry name" value="LysR_substrate"/>
    <property type="match status" value="1"/>
</dbReference>
<dbReference type="PANTHER" id="PTHR30126">
    <property type="entry name" value="HTH-TYPE TRANSCRIPTIONAL REGULATOR"/>
    <property type="match status" value="1"/>
</dbReference>
<protein>
    <submittedName>
        <fullName evidence="6">LysR family transcriptional regulator</fullName>
    </submittedName>
</protein>
<dbReference type="InterPro" id="IPR036390">
    <property type="entry name" value="WH_DNA-bd_sf"/>
</dbReference>
<dbReference type="CDD" id="cd05466">
    <property type="entry name" value="PBP2_LTTR_substrate"/>
    <property type="match status" value="1"/>
</dbReference>
<keyword evidence="2" id="KW-0805">Transcription regulation</keyword>
<evidence type="ECO:0000259" key="5">
    <source>
        <dbReference type="PROSITE" id="PS50931"/>
    </source>
</evidence>
<dbReference type="Gene3D" id="1.10.10.10">
    <property type="entry name" value="Winged helix-like DNA-binding domain superfamily/Winged helix DNA-binding domain"/>
    <property type="match status" value="1"/>
</dbReference>
<dbReference type="PROSITE" id="PS50931">
    <property type="entry name" value="HTH_LYSR"/>
    <property type="match status" value="1"/>
</dbReference>